<dbReference type="PANTHER" id="PTHR33064:SF37">
    <property type="entry name" value="RIBONUCLEASE H"/>
    <property type="match status" value="1"/>
</dbReference>
<gene>
    <name evidence="1" type="ORF">QLX08_005913</name>
</gene>
<evidence type="ECO:0008006" key="3">
    <source>
        <dbReference type="Google" id="ProtNLM"/>
    </source>
</evidence>
<evidence type="ECO:0000313" key="2">
    <source>
        <dbReference type="Proteomes" id="UP001432146"/>
    </source>
</evidence>
<evidence type="ECO:0000313" key="1">
    <source>
        <dbReference type="EMBL" id="KAK9301915.1"/>
    </source>
</evidence>
<dbReference type="InterPro" id="IPR043502">
    <property type="entry name" value="DNA/RNA_pol_sf"/>
</dbReference>
<reference evidence="1 2" key="1">
    <citation type="submission" date="2024-05" db="EMBL/GenBank/DDBJ databases">
        <title>The nuclear and mitochondrial genome assemblies of Tetragonisca angustula (Apidae: Meliponini), a tiny yet remarkable pollinator in the Neotropics.</title>
        <authorList>
            <person name="Ferrari R."/>
            <person name="Ricardo P.C."/>
            <person name="Dias F.C."/>
            <person name="Araujo N.S."/>
            <person name="Soares D.O."/>
            <person name="Zhou Q.-S."/>
            <person name="Zhu C.-D."/>
            <person name="Coutinho L."/>
            <person name="Airas M.C."/>
            <person name="Batista T.M."/>
        </authorList>
    </citation>
    <scope>NUCLEOTIDE SEQUENCE [LARGE SCALE GENOMIC DNA]</scope>
    <source>
        <strain evidence="1">ASF017062</strain>
        <tissue evidence="1">Abdomen</tissue>
    </source>
</reference>
<name>A0AAW0ZWG6_9HYME</name>
<sequence>MSENVEQHQAHLRELFCRLRDNKLVIQLRKCNFGKTEIDFLEYHITEGGYRLPKKRVGAINNFPKPETIAELRRFLGTINYYRY</sequence>
<keyword evidence="2" id="KW-1185">Reference proteome</keyword>
<accession>A0AAW0ZWG6</accession>
<dbReference type="InterPro" id="IPR043128">
    <property type="entry name" value="Rev_trsase/Diguanyl_cyclase"/>
</dbReference>
<protein>
    <recommendedName>
        <fullName evidence="3">Reverse transcriptase</fullName>
    </recommendedName>
</protein>
<comment type="caution">
    <text evidence="1">The sequence shown here is derived from an EMBL/GenBank/DDBJ whole genome shotgun (WGS) entry which is preliminary data.</text>
</comment>
<dbReference type="InterPro" id="IPR051320">
    <property type="entry name" value="Viral_Replic_Matur_Polypro"/>
</dbReference>
<dbReference type="Gene3D" id="3.30.70.270">
    <property type="match status" value="2"/>
</dbReference>
<dbReference type="AlphaFoldDB" id="A0AAW0ZWG6"/>
<dbReference type="SUPFAM" id="SSF56672">
    <property type="entry name" value="DNA/RNA polymerases"/>
    <property type="match status" value="1"/>
</dbReference>
<proteinExistence type="predicted"/>
<dbReference type="GO" id="GO:0071897">
    <property type="term" value="P:DNA biosynthetic process"/>
    <property type="evidence" value="ECO:0007669"/>
    <property type="project" value="UniProtKB-ARBA"/>
</dbReference>
<dbReference type="Proteomes" id="UP001432146">
    <property type="component" value="Unassembled WGS sequence"/>
</dbReference>
<dbReference type="EMBL" id="JAWNGG020000103">
    <property type="protein sequence ID" value="KAK9301915.1"/>
    <property type="molecule type" value="Genomic_DNA"/>
</dbReference>
<organism evidence="1 2">
    <name type="scientific">Tetragonisca angustula</name>
    <dbReference type="NCBI Taxonomy" id="166442"/>
    <lineage>
        <taxon>Eukaryota</taxon>
        <taxon>Metazoa</taxon>
        <taxon>Ecdysozoa</taxon>
        <taxon>Arthropoda</taxon>
        <taxon>Hexapoda</taxon>
        <taxon>Insecta</taxon>
        <taxon>Pterygota</taxon>
        <taxon>Neoptera</taxon>
        <taxon>Endopterygota</taxon>
        <taxon>Hymenoptera</taxon>
        <taxon>Apocrita</taxon>
        <taxon>Aculeata</taxon>
        <taxon>Apoidea</taxon>
        <taxon>Anthophila</taxon>
        <taxon>Apidae</taxon>
        <taxon>Tetragonisca</taxon>
    </lineage>
</organism>
<dbReference type="PANTHER" id="PTHR33064">
    <property type="entry name" value="POL PROTEIN"/>
    <property type="match status" value="1"/>
</dbReference>